<organism evidence="2 3">
    <name type="scientific">Marivirga lumbricoides</name>
    <dbReference type="NCBI Taxonomy" id="1046115"/>
    <lineage>
        <taxon>Bacteria</taxon>
        <taxon>Pseudomonadati</taxon>
        <taxon>Bacteroidota</taxon>
        <taxon>Cytophagia</taxon>
        <taxon>Cytophagales</taxon>
        <taxon>Marivirgaceae</taxon>
        <taxon>Marivirga</taxon>
    </lineage>
</organism>
<name>A0A2T4DTY5_9BACT</name>
<dbReference type="PROSITE" id="PS51257">
    <property type="entry name" value="PROKAR_LIPOPROTEIN"/>
    <property type="match status" value="1"/>
</dbReference>
<dbReference type="Pfam" id="PF21601">
    <property type="entry name" value="GldM_2nd"/>
    <property type="match status" value="1"/>
</dbReference>
<dbReference type="AlphaFoldDB" id="A0A2T4DTY5"/>
<dbReference type="Proteomes" id="UP000240608">
    <property type="component" value="Unassembled WGS sequence"/>
</dbReference>
<dbReference type="InterPro" id="IPR048405">
    <property type="entry name" value="GldM_Ig-like-1"/>
</dbReference>
<comment type="caution">
    <text evidence="2">The sequence shown here is derived from an EMBL/GenBank/DDBJ whole genome shotgun (WGS) entry which is preliminary data.</text>
</comment>
<feature type="domain" description="Gliding motility-associated protein GldM first immunoglobulin-like" evidence="1">
    <location>
        <begin position="143"/>
        <end position="218"/>
    </location>
</feature>
<dbReference type="EMBL" id="PYVU01000019">
    <property type="protein sequence ID" value="PTB97272.1"/>
    <property type="molecule type" value="Genomic_DNA"/>
</dbReference>
<evidence type="ECO:0000313" key="3">
    <source>
        <dbReference type="Proteomes" id="UP000240608"/>
    </source>
</evidence>
<evidence type="ECO:0000259" key="1">
    <source>
        <dbReference type="Pfam" id="PF21601"/>
    </source>
</evidence>
<sequence>MKHTIIIILSLAIVSCTKDPSLEKYLASQQEFELKRNERKATAISNLISESSNKELQVKSKLETLNSLYEEAIEDVNKGEELRVVFDKFQQSSSNLSKYEYSDWQLTLIEAPNSYEKLAGTIALTKAKTAIMENISMEIGATYWFDQLELMLVPKKEIISIDEYFEAEVIFAAFSSKSEEFMTIVLNDRDTIDINNGKGKVKISPKKKGKHKIKVKMYDKKGLDLSDDFILEKEITFQVQ</sequence>
<accession>A0A2T4DTY5</accession>
<proteinExistence type="predicted"/>
<evidence type="ECO:0000313" key="2">
    <source>
        <dbReference type="EMBL" id="PTB97272.1"/>
    </source>
</evidence>
<reference evidence="2 3" key="1">
    <citation type="submission" date="2018-03" db="EMBL/GenBank/DDBJ databases">
        <title>Cross-interface Injection: A General Nanoliter Liquid Handling Method Applied to Single Cells Genome Amplification Automated Nanoliter Liquid Handling Applied to Single Cell Multiple Displacement Amplification.</title>
        <authorList>
            <person name="Yun J."/>
            <person name="Xu P."/>
            <person name="Xu J."/>
            <person name="Dai X."/>
            <person name="Wang Y."/>
            <person name="Zheng X."/>
            <person name="Cao C."/>
            <person name="Yi Q."/>
            <person name="Zhu Y."/>
            <person name="Wang L."/>
            <person name="Dong Z."/>
            <person name="Huang Y."/>
            <person name="Huang L."/>
            <person name="Du W."/>
        </authorList>
    </citation>
    <scope>NUCLEOTIDE SEQUENCE [LARGE SCALE GENOMIC DNA]</scope>
    <source>
        <strain evidence="2 3">Z-D1-2</strain>
    </source>
</reference>
<gene>
    <name evidence="2" type="ORF">C9994_03595</name>
</gene>
<protein>
    <recommendedName>
        <fullName evidence="1">Gliding motility-associated protein GldM first immunoglobulin-like domain-containing protein</fullName>
    </recommendedName>
</protein>